<accession>A0ACC2PCB2</accession>
<evidence type="ECO:0000313" key="2">
    <source>
        <dbReference type="Proteomes" id="UP001239111"/>
    </source>
</evidence>
<name>A0ACC2PCB2_9HYME</name>
<dbReference type="EMBL" id="CM056742">
    <property type="protein sequence ID" value="KAJ8680224.1"/>
    <property type="molecule type" value="Genomic_DNA"/>
</dbReference>
<keyword evidence="2" id="KW-1185">Reference proteome</keyword>
<protein>
    <submittedName>
        <fullName evidence="1">Uncharacterized protein</fullName>
    </submittedName>
</protein>
<gene>
    <name evidence="1" type="ORF">QAD02_016011</name>
</gene>
<reference evidence="1" key="1">
    <citation type="submission" date="2023-04" db="EMBL/GenBank/DDBJ databases">
        <title>A chromosome-level genome assembly of the parasitoid wasp Eretmocerus hayati.</title>
        <authorList>
            <person name="Zhong Y."/>
            <person name="Liu S."/>
            <person name="Liu Y."/>
        </authorList>
    </citation>
    <scope>NUCLEOTIDE SEQUENCE</scope>
    <source>
        <strain evidence="1">ZJU_SS_LIU_2023</strain>
    </source>
</reference>
<evidence type="ECO:0000313" key="1">
    <source>
        <dbReference type="EMBL" id="KAJ8680224.1"/>
    </source>
</evidence>
<dbReference type="Proteomes" id="UP001239111">
    <property type="component" value="Chromosome 2"/>
</dbReference>
<organism evidence="1 2">
    <name type="scientific">Eretmocerus hayati</name>
    <dbReference type="NCBI Taxonomy" id="131215"/>
    <lineage>
        <taxon>Eukaryota</taxon>
        <taxon>Metazoa</taxon>
        <taxon>Ecdysozoa</taxon>
        <taxon>Arthropoda</taxon>
        <taxon>Hexapoda</taxon>
        <taxon>Insecta</taxon>
        <taxon>Pterygota</taxon>
        <taxon>Neoptera</taxon>
        <taxon>Endopterygota</taxon>
        <taxon>Hymenoptera</taxon>
        <taxon>Apocrita</taxon>
        <taxon>Proctotrupomorpha</taxon>
        <taxon>Chalcidoidea</taxon>
        <taxon>Aphelinidae</taxon>
        <taxon>Aphelininae</taxon>
        <taxon>Eretmocerus</taxon>
    </lineage>
</organism>
<proteinExistence type="predicted"/>
<comment type="caution">
    <text evidence="1">The sequence shown here is derived from an EMBL/GenBank/DDBJ whole genome shotgun (WGS) entry which is preliminary data.</text>
</comment>
<sequence length="487" mass="57446">MKYMVQSKFLRRYRLRILSFLCMVTFTIMMLHNWEYRLRLKNLQTVVDNYLERVSEMALFTSTDLKMKDTWRRSGVEGSRIFSAYLDSRPEVVLNEYPSAGYNNLWALVRIIAIVDVQYKGSEFICHYKFSSKNSEDQEIMLEAPSAAVKIIAESENFGKMKYSAAFVLCKLLTKDDGELPSQITFSSSSGKKFEELLDIDFVDIHYYPKSISFNQIRLMAVCVPTLHHNYDKYMNLIEFIEFYWMMGVDHFTIYNSSASENVSLVLEYYKKLGILTVIQWQLPPIYKFERTLRYNGIFAAMNDCLYRSSFIGGYKYIVNVDLDEFIVPRRYSNYPQLMDHLDPIAKPSQDAVFIFRNMFFYLIYEDSEKPQEPPNSTKLLLHTKTTRLKDINEAFSRTKYICRGLDVVEMGNHQVWYTKTMPWFFQNGFQHFVVDPEIAASHHYRYCEVSENICWLLDTVVDETAQRFTKELARRVMASTPEIQLR</sequence>